<evidence type="ECO:0000259" key="1">
    <source>
        <dbReference type="Pfam" id="PF00117"/>
    </source>
</evidence>
<accession>A0A249MYH4</accession>
<dbReference type="CDD" id="cd01741">
    <property type="entry name" value="GATase1_1"/>
    <property type="match status" value="1"/>
</dbReference>
<gene>
    <name evidence="2" type="ORF">CJD35_17210</name>
</gene>
<evidence type="ECO:0000313" key="3">
    <source>
        <dbReference type="Proteomes" id="UP000217141"/>
    </source>
</evidence>
<dbReference type="EMBL" id="CP022746">
    <property type="protein sequence ID" value="ASY46217.1"/>
    <property type="molecule type" value="Genomic_DNA"/>
</dbReference>
<organism evidence="2 3">
    <name type="scientific">Sphingobium xenophagum</name>
    <dbReference type="NCBI Taxonomy" id="121428"/>
    <lineage>
        <taxon>Bacteria</taxon>
        <taxon>Pseudomonadati</taxon>
        <taxon>Pseudomonadota</taxon>
        <taxon>Alphaproteobacteria</taxon>
        <taxon>Sphingomonadales</taxon>
        <taxon>Sphingomonadaceae</taxon>
        <taxon>Sphingobium</taxon>
    </lineage>
</organism>
<dbReference type="GO" id="GO:0005829">
    <property type="term" value="C:cytosol"/>
    <property type="evidence" value="ECO:0007669"/>
    <property type="project" value="TreeGrafter"/>
</dbReference>
<dbReference type="PANTHER" id="PTHR42695">
    <property type="entry name" value="GLUTAMINE AMIDOTRANSFERASE YLR126C-RELATED"/>
    <property type="match status" value="1"/>
</dbReference>
<dbReference type="InterPro" id="IPR044992">
    <property type="entry name" value="ChyE-like"/>
</dbReference>
<sequence>MKNILLMEGSSQPARERAAHLGQETTAEVYVRALLAENPNLQIDVLYGADEGAQPPRSPENYAGFVISGSALHAYDNEPDVTRQIDWVRRVADAGLPILGSCWGLQICAVAGGGAIERNDAHAEMGFARKIVPTTDGLGHPLLTDRASAFDAPCIHYDHVSRLPEGSVLLASNSRCPVQAAVIPLGRSIAWGVQYHPEFDLPHLAEIYEGYGDDMVGGQFFDTRNMLDSHIADLRIAAEAAVDAPVVWRLGIDTDILDGSIRRTELRNWLRHLGE</sequence>
<dbReference type="InterPro" id="IPR017926">
    <property type="entry name" value="GATASE"/>
</dbReference>
<dbReference type="PANTHER" id="PTHR42695:SF5">
    <property type="entry name" value="GLUTAMINE AMIDOTRANSFERASE YLR126C-RELATED"/>
    <property type="match status" value="1"/>
</dbReference>
<dbReference type="AlphaFoldDB" id="A0A249MYH4"/>
<dbReference type="Pfam" id="PF00117">
    <property type="entry name" value="GATase"/>
    <property type="match status" value="1"/>
</dbReference>
<dbReference type="Proteomes" id="UP000217141">
    <property type="component" value="Chromosome II"/>
</dbReference>
<evidence type="ECO:0000313" key="2">
    <source>
        <dbReference type="EMBL" id="ASY46217.1"/>
    </source>
</evidence>
<dbReference type="InterPro" id="IPR029062">
    <property type="entry name" value="Class_I_gatase-like"/>
</dbReference>
<dbReference type="SUPFAM" id="SSF52317">
    <property type="entry name" value="Class I glutamine amidotransferase-like"/>
    <property type="match status" value="1"/>
</dbReference>
<dbReference type="PROSITE" id="PS51273">
    <property type="entry name" value="GATASE_TYPE_1"/>
    <property type="match status" value="1"/>
</dbReference>
<protein>
    <recommendedName>
        <fullName evidence="1">Glutamine amidotransferase domain-containing protein</fullName>
    </recommendedName>
</protein>
<name>A0A249MYH4_SPHXE</name>
<proteinExistence type="predicted"/>
<reference evidence="2 3" key="1">
    <citation type="submission" date="2017-08" db="EMBL/GenBank/DDBJ databases">
        <title>Whole Genome Sequence of Sphingobium hydrophobicum C1: Insights into Adaption to the Electronic-waste Contaminated Sediment.</title>
        <authorList>
            <person name="Song D."/>
            <person name="Chen X."/>
            <person name="Xu M."/>
        </authorList>
    </citation>
    <scope>NUCLEOTIDE SEQUENCE [LARGE SCALE GENOMIC DNA]</scope>
    <source>
        <strain evidence="2 3">C1</strain>
    </source>
</reference>
<dbReference type="Gene3D" id="3.40.50.880">
    <property type="match status" value="1"/>
</dbReference>
<dbReference type="KEGG" id="shyd:CJD35_17210"/>
<dbReference type="RefSeq" id="WP_095687288.1">
    <property type="nucleotide sequence ID" value="NZ_CP022746.1"/>
</dbReference>
<feature type="domain" description="Glutamine amidotransferase" evidence="1">
    <location>
        <begin position="59"/>
        <end position="200"/>
    </location>
</feature>